<dbReference type="Pfam" id="PF13360">
    <property type="entry name" value="PQQ_2"/>
    <property type="match status" value="2"/>
</dbReference>
<name>A0A401ZY60_9CHLR</name>
<proteinExistence type="predicted"/>
<comment type="caution">
    <text evidence="2">The sequence shown here is derived from an EMBL/GenBank/DDBJ whole genome shotgun (WGS) entry which is preliminary data.</text>
</comment>
<dbReference type="PANTHER" id="PTHR34512">
    <property type="entry name" value="CELL SURFACE PROTEIN"/>
    <property type="match status" value="1"/>
</dbReference>
<dbReference type="InterPro" id="IPR011047">
    <property type="entry name" value="Quinoprotein_ADH-like_sf"/>
</dbReference>
<evidence type="ECO:0000313" key="3">
    <source>
        <dbReference type="Proteomes" id="UP000287352"/>
    </source>
</evidence>
<dbReference type="SUPFAM" id="SSF50998">
    <property type="entry name" value="Quinoprotein alcohol dehydrogenase-like"/>
    <property type="match status" value="1"/>
</dbReference>
<dbReference type="Proteomes" id="UP000287352">
    <property type="component" value="Unassembled WGS sequence"/>
</dbReference>
<dbReference type="PANTHER" id="PTHR34512:SF30">
    <property type="entry name" value="OUTER MEMBRANE PROTEIN ASSEMBLY FACTOR BAMB"/>
    <property type="match status" value="1"/>
</dbReference>
<dbReference type="InterPro" id="IPR015943">
    <property type="entry name" value="WD40/YVTN_repeat-like_dom_sf"/>
</dbReference>
<sequence length="373" mass="41227">MGTGLPPSLRVDDSAIYIMQKDIYVLDSKNGSLQYQHHRSGTSHFSLLHGIMYVNTTDIHTSLVQAIDSHDGTLLWSYHAKGRLSQCPVIIDNVVYVSIVEGSIYALQANNGVLLWYSSIDPGPDIPTYLGPIVTTAPLVIDKIVYLAPGVNHPLEPFLYAFGSKDGRLLQKIPLPDTSAFSFTIHNGILYFSNAHSCSAVRLENGAVLWRWEPEETGQVCSAPIIHNNRVYLAGAELRMASSGEVTYWWQAFLCALHVSDGALLWQQSLEDAPSESRPTELCIINEILYVSTNQGLFSAYQPDDGSPLWYYQTKGHFQSSPVGMHEVVYIGDDSGSVYALRASDKELLWEAAIPLSLTTSADISVKNIQENF</sequence>
<dbReference type="AlphaFoldDB" id="A0A401ZY60"/>
<feature type="domain" description="Pyrrolo-quinoline quinone repeat" evidence="1">
    <location>
        <begin position="257"/>
        <end position="353"/>
    </location>
</feature>
<feature type="domain" description="Pyrrolo-quinoline quinone repeat" evidence="1">
    <location>
        <begin position="23"/>
        <end position="148"/>
    </location>
</feature>
<dbReference type="SMART" id="SM00564">
    <property type="entry name" value="PQQ"/>
    <property type="match status" value="5"/>
</dbReference>
<evidence type="ECO:0000259" key="1">
    <source>
        <dbReference type="Pfam" id="PF13360"/>
    </source>
</evidence>
<accession>A0A401ZY60</accession>
<dbReference type="InterPro" id="IPR018391">
    <property type="entry name" value="PQQ_b-propeller_rpt"/>
</dbReference>
<keyword evidence="3" id="KW-1185">Reference proteome</keyword>
<reference evidence="3" key="1">
    <citation type="submission" date="2018-12" db="EMBL/GenBank/DDBJ databases">
        <title>Tengunoibacter tsumagoiensis gen. nov., sp. nov., Dictyobacter kobayashii sp. nov., D. alpinus sp. nov., and D. joshuensis sp. nov. and description of Dictyobacteraceae fam. nov. within the order Ktedonobacterales isolated from Tengu-no-mugimeshi.</title>
        <authorList>
            <person name="Wang C.M."/>
            <person name="Zheng Y."/>
            <person name="Sakai Y."/>
            <person name="Toyoda A."/>
            <person name="Minakuchi Y."/>
            <person name="Abe K."/>
            <person name="Yokota A."/>
            <person name="Yabe S."/>
        </authorList>
    </citation>
    <scope>NUCLEOTIDE SEQUENCE [LARGE SCALE GENOMIC DNA]</scope>
    <source>
        <strain evidence="3">Uno3</strain>
    </source>
</reference>
<dbReference type="OrthoDB" id="159281at2"/>
<dbReference type="RefSeq" id="WP_126579441.1">
    <property type="nucleotide sequence ID" value="NZ_BIFR01000001.1"/>
</dbReference>
<gene>
    <name evidence="2" type="ORF">KTT_16220</name>
</gene>
<dbReference type="InterPro" id="IPR002372">
    <property type="entry name" value="PQQ_rpt_dom"/>
</dbReference>
<dbReference type="EMBL" id="BIFR01000001">
    <property type="protein sequence ID" value="GCE11763.1"/>
    <property type="molecule type" value="Genomic_DNA"/>
</dbReference>
<organism evidence="2 3">
    <name type="scientific">Tengunoibacter tsumagoiensis</name>
    <dbReference type="NCBI Taxonomy" id="2014871"/>
    <lineage>
        <taxon>Bacteria</taxon>
        <taxon>Bacillati</taxon>
        <taxon>Chloroflexota</taxon>
        <taxon>Ktedonobacteria</taxon>
        <taxon>Ktedonobacterales</taxon>
        <taxon>Dictyobacteraceae</taxon>
        <taxon>Tengunoibacter</taxon>
    </lineage>
</organism>
<evidence type="ECO:0000313" key="2">
    <source>
        <dbReference type="EMBL" id="GCE11763.1"/>
    </source>
</evidence>
<protein>
    <recommendedName>
        <fullName evidence="1">Pyrrolo-quinoline quinone repeat domain-containing protein</fullName>
    </recommendedName>
</protein>
<dbReference type="Gene3D" id="2.40.10.480">
    <property type="match status" value="1"/>
</dbReference>
<dbReference type="Gene3D" id="2.130.10.10">
    <property type="entry name" value="YVTN repeat-like/Quinoprotein amine dehydrogenase"/>
    <property type="match status" value="1"/>
</dbReference>